<organism evidence="2 3">
    <name type="scientific">Marinospirillum insulare</name>
    <dbReference type="NCBI Taxonomy" id="217169"/>
    <lineage>
        <taxon>Bacteria</taxon>
        <taxon>Pseudomonadati</taxon>
        <taxon>Pseudomonadota</taxon>
        <taxon>Gammaproteobacteria</taxon>
        <taxon>Oceanospirillales</taxon>
        <taxon>Oceanospirillaceae</taxon>
        <taxon>Marinospirillum</taxon>
    </lineage>
</organism>
<dbReference type="PANTHER" id="PTHR33383:SF1">
    <property type="entry name" value="MEMBRANE PROTEIN INSERTION EFFICIENCY FACTOR-RELATED"/>
    <property type="match status" value="1"/>
</dbReference>
<protein>
    <recommendedName>
        <fullName evidence="1">Putative membrane protein insertion efficiency factor</fullName>
    </recommendedName>
</protein>
<evidence type="ECO:0000313" key="2">
    <source>
        <dbReference type="EMBL" id="GLR63797.1"/>
    </source>
</evidence>
<dbReference type="NCBIfam" id="TIGR00278">
    <property type="entry name" value="membrane protein insertion efficiency factor YidD"/>
    <property type="match status" value="1"/>
</dbReference>
<reference evidence="3" key="1">
    <citation type="journal article" date="2019" name="Int. J. Syst. Evol. Microbiol.">
        <title>The Global Catalogue of Microorganisms (GCM) 10K type strain sequencing project: providing services to taxonomists for standard genome sequencing and annotation.</title>
        <authorList>
            <consortium name="The Broad Institute Genomics Platform"/>
            <consortium name="The Broad Institute Genome Sequencing Center for Infectious Disease"/>
            <person name="Wu L."/>
            <person name="Ma J."/>
        </authorList>
    </citation>
    <scope>NUCLEOTIDE SEQUENCE [LARGE SCALE GENOMIC DNA]</scope>
    <source>
        <strain evidence="3">NBRC 100033</strain>
    </source>
</reference>
<dbReference type="EMBL" id="BSOR01000017">
    <property type="protein sequence ID" value="GLR63797.1"/>
    <property type="molecule type" value="Genomic_DNA"/>
</dbReference>
<gene>
    <name evidence="2" type="ORF">GCM10007878_12320</name>
</gene>
<dbReference type="HAMAP" id="MF_00386">
    <property type="entry name" value="UPF0161_YidD"/>
    <property type="match status" value="1"/>
</dbReference>
<keyword evidence="3" id="KW-1185">Reference proteome</keyword>
<comment type="function">
    <text evidence="1">Could be involved in insertion of integral membrane proteins into the membrane.</text>
</comment>
<comment type="caution">
    <text evidence="2">The sequence shown here is derived from an EMBL/GenBank/DDBJ whole genome shotgun (WGS) entry which is preliminary data.</text>
</comment>
<evidence type="ECO:0000313" key="3">
    <source>
        <dbReference type="Proteomes" id="UP001156682"/>
    </source>
</evidence>
<dbReference type="RefSeq" id="WP_084324530.1">
    <property type="nucleotide sequence ID" value="NZ_BSOR01000017.1"/>
</dbReference>
<sequence length="112" mass="12686">MPESKPVNQPKKKLKNCINKLLAPLKWLVRLLLSLLKKLLVGLIRFYQLFISPLKPPSCRFYPTCSSYAIEAVQVHGPFKGLWLGIKRLGKCHPLHEGGVDLVPEKSKQADK</sequence>
<evidence type="ECO:0000256" key="1">
    <source>
        <dbReference type="HAMAP-Rule" id="MF_00386"/>
    </source>
</evidence>
<keyword evidence="1" id="KW-0472">Membrane</keyword>
<dbReference type="InterPro" id="IPR002696">
    <property type="entry name" value="Membr_insert_effic_factor_YidD"/>
</dbReference>
<dbReference type="PANTHER" id="PTHR33383">
    <property type="entry name" value="MEMBRANE PROTEIN INSERTION EFFICIENCY FACTOR-RELATED"/>
    <property type="match status" value="1"/>
</dbReference>
<name>A0ABQ5ZWJ0_9GAMM</name>
<keyword evidence="1" id="KW-1003">Cell membrane</keyword>
<accession>A0ABQ5ZWJ0</accession>
<comment type="subcellular location">
    <subcellularLocation>
        <location evidence="1">Cell membrane</location>
        <topology evidence="1">Peripheral membrane protein</topology>
        <orientation evidence="1">Cytoplasmic side</orientation>
    </subcellularLocation>
</comment>
<dbReference type="Proteomes" id="UP001156682">
    <property type="component" value="Unassembled WGS sequence"/>
</dbReference>
<comment type="similarity">
    <text evidence="1">Belongs to the UPF0161 family.</text>
</comment>
<dbReference type="SMART" id="SM01234">
    <property type="entry name" value="Haemolytic"/>
    <property type="match status" value="1"/>
</dbReference>
<dbReference type="Pfam" id="PF01809">
    <property type="entry name" value="YidD"/>
    <property type="match status" value="1"/>
</dbReference>
<proteinExistence type="inferred from homology"/>